<protein>
    <submittedName>
        <fullName evidence="4">Vignain</fullName>
    </submittedName>
</protein>
<accession>A0A2J8AHC8</accession>
<dbReference type="InterPro" id="IPR000668">
    <property type="entry name" value="Peptidase_C1A_C"/>
</dbReference>
<feature type="domain" description="Nudix hydrolase" evidence="3">
    <location>
        <begin position="15"/>
        <end position="227"/>
    </location>
</feature>
<evidence type="ECO:0000313" key="4">
    <source>
        <dbReference type="EMBL" id="PNH11922.1"/>
    </source>
</evidence>
<dbReference type="Pfam" id="PF00293">
    <property type="entry name" value="NUDIX"/>
    <property type="match status" value="1"/>
</dbReference>
<dbReference type="PROSITE" id="PS00639">
    <property type="entry name" value="THIOL_PROTEASE_HIS"/>
    <property type="match status" value="1"/>
</dbReference>
<dbReference type="InterPro" id="IPR025661">
    <property type="entry name" value="Pept_asp_AS"/>
</dbReference>
<comment type="caution">
    <text evidence="4">The sequence shown here is derived from an EMBL/GenBank/DDBJ whole genome shotgun (WGS) entry which is preliminary data.</text>
</comment>
<dbReference type="GO" id="GO:0004081">
    <property type="term" value="F:bis(5'-nucleosyl)-tetraphosphatase (asymmetrical) activity"/>
    <property type="evidence" value="ECO:0007669"/>
    <property type="project" value="TreeGrafter"/>
</dbReference>
<organism evidence="4 5">
    <name type="scientific">Tetrabaena socialis</name>
    <dbReference type="NCBI Taxonomy" id="47790"/>
    <lineage>
        <taxon>Eukaryota</taxon>
        <taxon>Viridiplantae</taxon>
        <taxon>Chlorophyta</taxon>
        <taxon>core chlorophytes</taxon>
        <taxon>Chlorophyceae</taxon>
        <taxon>CS clade</taxon>
        <taxon>Chlamydomonadales</taxon>
        <taxon>Tetrabaenaceae</taxon>
        <taxon>Tetrabaena</taxon>
    </lineage>
</organism>
<reference evidence="4 5" key="1">
    <citation type="journal article" date="2017" name="Mol. Biol. Evol.">
        <title>The 4-celled Tetrabaena socialis nuclear genome reveals the essential components for genetic control of cell number at the origin of multicellularity in the volvocine lineage.</title>
        <authorList>
            <person name="Featherston J."/>
            <person name="Arakaki Y."/>
            <person name="Hanschen E.R."/>
            <person name="Ferris P.J."/>
            <person name="Michod R.E."/>
            <person name="Olson B.J.S.C."/>
            <person name="Nozaki H."/>
            <person name="Durand P.M."/>
        </authorList>
    </citation>
    <scope>NUCLEOTIDE SEQUENCE [LARGE SCALE GENOMIC DNA]</scope>
    <source>
        <strain evidence="4 5">NIES-571</strain>
    </source>
</reference>
<dbReference type="GO" id="GO:0006754">
    <property type="term" value="P:ATP biosynthetic process"/>
    <property type="evidence" value="ECO:0007669"/>
    <property type="project" value="TreeGrafter"/>
</dbReference>
<proteinExistence type="predicted"/>
<dbReference type="InterPro" id="IPR051325">
    <property type="entry name" value="Nudix_hydrolase_domain"/>
</dbReference>
<dbReference type="SUPFAM" id="SSF55811">
    <property type="entry name" value="Nudix"/>
    <property type="match status" value="1"/>
</dbReference>
<dbReference type="GO" id="GO:0006167">
    <property type="term" value="P:AMP biosynthetic process"/>
    <property type="evidence" value="ECO:0007669"/>
    <property type="project" value="TreeGrafter"/>
</dbReference>
<dbReference type="Gene3D" id="3.90.70.10">
    <property type="entry name" value="Cysteine proteinases"/>
    <property type="match status" value="1"/>
</dbReference>
<keyword evidence="2" id="KW-1015">Disulfide bond</keyword>
<dbReference type="EMBL" id="PGGS01000019">
    <property type="protein sequence ID" value="PNH11922.1"/>
    <property type="molecule type" value="Genomic_DNA"/>
</dbReference>
<dbReference type="SUPFAM" id="SSF54001">
    <property type="entry name" value="Cysteine proteinases"/>
    <property type="match status" value="1"/>
</dbReference>
<evidence type="ECO:0000256" key="1">
    <source>
        <dbReference type="ARBA" id="ARBA00022801"/>
    </source>
</evidence>
<evidence type="ECO:0000256" key="2">
    <source>
        <dbReference type="ARBA" id="ARBA00023157"/>
    </source>
</evidence>
<dbReference type="GO" id="GO:0006508">
    <property type="term" value="P:proteolysis"/>
    <property type="evidence" value="ECO:0007669"/>
    <property type="project" value="InterPro"/>
</dbReference>
<dbReference type="OrthoDB" id="447842at2759"/>
<name>A0A2J8AHC8_9CHLO</name>
<dbReference type="PROSITE" id="PS00640">
    <property type="entry name" value="THIOL_PROTEASE_ASN"/>
    <property type="match status" value="1"/>
</dbReference>
<keyword evidence="5" id="KW-1185">Reference proteome</keyword>
<evidence type="ECO:0000313" key="5">
    <source>
        <dbReference type="Proteomes" id="UP000236333"/>
    </source>
</evidence>
<dbReference type="InterPro" id="IPR038765">
    <property type="entry name" value="Papain-like_cys_pep_sf"/>
</dbReference>
<dbReference type="InterPro" id="IPR000086">
    <property type="entry name" value="NUDIX_hydrolase_dom"/>
</dbReference>
<dbReference type="PANTHER" id="PTHR21340">
    <property type="entry name" value="DIADENOSINE 5,5-P1,P4-TETRAPHOSPHATE PYROPHOSPHOHYDROLASE MUTT"/>
    <property type="match status" value="1"/>
</dbReference>
<dbReference type="Gene3D" id="3.90.79.10">
    <property type="entry name" value="Nucleoside Triphosphate Pyrophosphohydrolase"/>
    <property type="match status" value="1"/>
</dbReference>
<dbReference type="GO" id="GO:0008234">
    <property type="term" value="F:cysteine-type peptidase activity"/>
    <property type="evidence" value="ECO:0007669"/>
    <property type="project" value="InterPro"/>
</dbReference>
<gene>
    <name evidence="4" type="ORF">TSOC_001209</name>
</gene>
<dbReference type="PROSITE" id="PS51462">
    <property type="entry name" value="NUDIX"/>
    <property type="match status" value="1"/>
</dbReference>
<dbReference type="InterPro" id="IPR015797">
    <property type="entry name" value="NUDIX_hydrolase-like_dom_sf"/>
</dbReference>
<sequence length="251" mass="26416">MQFYSRGVISSCCEGLNHGVLAVGFNTTVSVGGGGGEAAHWIVKNSWGAGWGEEGFFRLKMGEGPTGLCEIASAASYPTKSIPNKPVPELCDPFGWTECPVGNACSCSFSLFGFLCLWTVAAACGPGGGSDEGEALTVTAARECLEEAGVEVELQGLADVAVNLCPTSGKPVWRLATFYAVLKDEATAVPKTLPCFESAGACWVGLEDLPHVPLRSPRIPLTFFPHFAGGGQARPLALPEELRHLFTDVDF</sequence>
<evidence type="ECO:0000259" key="3">
    <source>
        <dbReference type="PROSITE" id="PS51462"/>
    </source>
</evidence>
<dbReference type="Proteomes" id="UP000236333">
    <property type="component" value="Unassembled WGS sequence"/>
</dbReference>
<dbReference type="AlphaFoldDB" id="A0A2J8AHC8"/>
<keyword evidence="1" id="KW-0378">Hydrolase</keyword>
<dbReference type="InterPro" id="IPR025660">
    <property type="entry name" value="Pept_his_AS"/>
</dbReference>
<dbReference type="PANTHER" id="PTHR21340:SF0">
    <property type="entry name" value="BIS(5'-NUCLEOSYL)-TETRAPHOSPHATASE [ASYMMETRICAL]"/>
    <property type="match status" value="1"/>
</dbReference>
<dbReference type="Pfam" id="PF00112">
    <property type="entry name" value="Peptidase_C1"/>
    <property type="match status" value="1"/>
</dbReference>